<organism evidence="3 6">
    <name type="scientific">Didymodactylos carnosus</name>
    <dbReference type="NCBI Taxonomy" id="1234261"/>
    <lineage>
        <taxon>Eukaryota</taxon>
        <taxon>Metazoa</taxon>
        <taxon>Spiralia</taxon>
        <taxon>Gnathifera</taxon>
        <taxon>Rotifera</taxon>
        <taxon>Eurotatoria</taxon>
        <taxon>Bdelloidea</taxon>
        <taxon>Philodinida</taxon>
        <taxon>Philodinidae</taxon>
        <taxon>Didymodactylos</taxon>
    </lineage>
</organism>
<proteinExistence type="predicted"/>
<evidence type="ECO:0000313" key="5">
    <source>
        <dbReference type="EMBL" id="CAF3796551.1"/>
    </source>
</evidence>
<dbReference type="EMBL" id="CAJOBC010003698">
    <property type="protein sequence ID" value="CAF3796551.1"/>
    <property type="molecule type" value="Genomic_DNA"/>
</dbReference>
<dbReference type="SUPFAM" id="SSF56219">
    <property type="entry name" value="DNase I-like"/>
    <property type="match status" value="1"/>
</dbReference>
<keyword evidence="6" id="KW-1185">Reference proteome</keyword>
<dbReference type="InterPro" id="IPR017853">
    <property type="entry name" value="GH"/>
</dbReference>
<dbReference type="Gene3D" id="3.20.20.80">
    <property type="entry name" value="Glycosidases"/>
    <property type="match status" value="1"/>
</dbReference>
<dbReference type="Gene3D" id="3.60.10.10">
    <property type="entry name" value="Endonuclease/exonuclease/phosphatase"/>
    <property type="match status" value="1"/>
</dbReference>
<evidence type="ECO:0000313" key="4">
    <source>
        <dbReference type="EMBL" id="CAF3742407.1"/>
    </source>
</evidence>
<dbReference type="InterPro" id="IPR036691">
    <property type="entry name" value="Endo/exonu/phosph_ase_sf"/>
</dbReference>
<dbReference type="Proteomes" id="UP000663829">
    <property type="component" value="Unassembled WGS sequence"/>
</dbReference>
<dbReference type="OrthoDB" id="9971254at2759"/>
<gene>
    <name evidence="3" type="ORF">GPM918_LOCUS14998</name>
    <name evidence="2" type="ORF">OVA965_LOCUS13099</name>
    <name evidence="5" type="ORF">SRO942_LOCUS14998</name>
    <name evidence="4" type="ORF">TMI583_LOCUS13103</name>
</gene>
<evidence type="ECO:0000313" key="3">
    <source>
        <dbReference type="EMBL" id="CAF1025350.1"/>
    </source>
</evidence>
<dbReference type="EMBL" id="CAJOBA010005402">
    <property type="protein sequence ID" value="CAF3742407.1"/>
    <property type="molecule type" value="Genomic_DNA"/>
</dbReference>
<dbReference type="Proteomes" id="UP000677228">
    <property type="component" value="Unassembled WGS sequence"/>
</dbReference>
<dbReference type="Proteomes" id="UP000682733">
    <property type="component" value="Unassembled WGS sequence"/>
</dbReference>
<dbReference type="SUPFAM" id="SSF51445">
    <property type="entry name" value="(Trans)glycosidases"/>
    <property type="match status" value="1"/>
</dbReference>
<dbReference type="Pfam" id="PF18989">
    <property type="entry name" value="DUF5722"/>
    <property type="match status" value="1"/>
</dbReference>
<dbReference type="EMBL" id="CAJNOK010005395">
    <property type="protein sequence ID" value="CAF0971013.1"/>
    <property type="molecule type" value="Genomic_DNA"/>
</dbReference>
<protein>
    <recommendedName>
        <fullName evidence="1">DUF5722 domain-containing protein</fullName>
    </recommendedName>
</protein>
<evidence type="ECO:0000313" key="2">
    <source>
        <dbReference type="EMBL" id="CAF0971013.1"/>
    </source>
</evidence>
<accession>A0A814IL00</accession>
<dbReference type="EMBL" id="CAJNOQ010003698">
    <property type="protein sequence ID" value="CAF1025350.1"/>
    <property type="molecule type" value="Genomic_DNA"/>
</dbReference>
<sequence>MGDDYLYEFASNNPTSAPNANGLLTLIRKDWKYTSEVTVTNGILDPEKGEAIQIITIPSKNIHLVNLHLDYIQRASQAKMVKDKCNELLGAIHSMTVMAGDLNAETEECDKFDWIGYEDAFRESIEGARIPSYYPDPKHGLRNTAIDHVFYDPNQVTLIQHGKAWDALDRSLEDSLKLFGNGKYFRPSAAELSDPLVYPVRSTYGVKAIQSDFWNLTEVVGSGAGGIALNFDWSTHQWNQKFAPCTGSDIQYEGQCFTSPRDDYAKAVTDQNLTITAILISSPPWSRKQNVNCTIALKSFCAPDNSADFGRWAGFLAWRFNGANGHGRITEFVIMNEIMSGQTLLTKLAKQVAPRQWAVAMHSYPPNLKHADFSRHDFPKITFGNLNVMVGWLMKTFPNVPSAWKVYLTENGINSLEPFSSEQKQSDQLCNAFRSIVSTPNVDLFIYHRLKDNKGEGELHLGLVTEKGQYKKAWYLWAEANRFDHGKAACGFEDLPFVILKRCVNTTSHHHLTTTRQPPSGYKIEQQWNIYREERPGTRLIFECYLQRTGRNFPSTRQHCEDQENHGPLGYIFIQQHNNTVPVYRCQKNGDYLMSGDQKCEGFNNEGLLGYAYRR</sequence>
<name>A0A814IL00_9BILA</name>
<evidence type="ECO:0000259" key="1">
    <source>
        <dbReference type="Pfam" id="PF18989"/>
    </source>
</evidence>
<dbReference type="AlphaFoldDB" id="A0A814IL00"/>
<feature type="domain" description="DUF5722" evidence="1">
    <location>
        <begin position="345"/>
        <end position="481"/>
    </location>
</feature>
<evidence type="ECO:0000313" key="6">
    <source>
        <dbReference type="Proteomes" id="UP000663829"/>
    </source>
</evidence>
<comment type="caution">
    <text evidence="3">The sequence shown here is derived from an EMBL/GenBank/DDBJ whole genome shotgun (WGS) entry which is preliminary data.</text>
</comment>
<dbReference type="Proteomes" id="UP000681722">
    <property type="component" value="Unassembled WGS sequence"/>
</dbReference>
<dbReference type="InterPro" id="IPR043780">
    <property type="entry name" value="DUF5722"/>
</dbReference>
<reference evidence="3" key="1">
    <citation type="submission" date="2021-02" db="EMBL/GenBank/DDBJ databases">
        <authorList>
            <person name="Nowell W R."/>
        </authorList>
    </citation>
    <scope>NUCLEOTIDE SEQUENCE</scope>
</reference>